<dbReference type="EMBL" id="JASCRY010000003">
    <property type="protein sequence ID" value="MDI5950366.1"/>
    <property type="molecule type" value="Genomic_DNA"/>
</dbReference>
<dbReference type="InterPro" id="IPR010559">
    <property type="entry name" value="Sig_transdc_His_kin_internal"/>
</dbReference>
<feature type="transmembrane region" description="Helical" evidence="1">
    <location>
        <begin position="124"/>
        <end position="148"/>
    </location>
</feature>
<feature type="domain" description="Signal transduction histidine kinase internal region" evidence="2">
    <location>
        <begin position="168"/>
        <end position="244"/>
    </location>
</feature>
<keyword evidence="3" id="KW-0808">Transferase</keyword>
<feature type="transmembrane region" description="Helical" evidence="1">
    <location>
        <begin position="7"/>
        <end position="29"/>
    </location>
</feature>
<keyword evidence="1" id="KW-0812">Transmembrane</keyword>
<dbReference type="Pfam" id="PF06580">
    <property type="entry name" value="His_kinase"/>
    <property type="match status" value="1"/>
</dbReference>
<sequence>MKKSIVILLHIGFWLCYLLLIAIMVTVFFRSSSHEVDQTERVLNALKSLFLFAFLPSFITFYGCYLIVFPKYLQQKKFFLSFIFGIMISIGTSIIGYLLMRYLIETGYLIDMDQGGINGRSTAVKTIIFMSFIASIVGLAALIIKGFITWVKEIKLKEELRQKNHETEMALIKSQLDPHFLFNTLNNIDVLILKDATEASNYLNKLSDILRFMLYETKTDEILLKKEIEYIEKYIELQKIRTANANYVSFKVIGNPINITIAPMVFIPFIENAFKHSTNKKIDNAINVQLFINKENILFVCENKFDSNRKLIEESNGLGNNLIQKRLNLLYPEQHLLELDKQMNLYSVKLTIKNG</sequence>
<name>A0AAW6TLA6_9FLAO</name>
<dbReference type="PANTHER" id="PTHR34220:SF7">
    <property type="entry name" value="SENSOR HISTIDINE KINASE YPDA"/>
    <property type="match status" value="1"/>
</dbReference>
<keyword evidence="3" id="KW-0418">Kinase</keyword>
<dbReference type="AlphaFoldDB" id="A0AAW6TLA6"/>
<evidence type="ECO:0000313" key="3">
    <source>
        <dbReference type="EMBL" id="MDI5950366.1"/>
    </source>
</evidence>
<dbReference type="GO" id="GO:0000155">
    <property type="term" value="F:phosphorelay sensor kinase activity"/>
    <property type="evidence" value="ECO:0007669"/>
    <property type="project" value="InterPro"/>
</dbReference>
<proteinExistence type="predicted"/>
<dbReference type="InterPro" id="IPR050640">
    <property type="entry name" value="Bact_2-comp_sensor_kinase"/>
</dbReference>
<evidence type="ECO:0000256" key="1">
    <source>
        <dbReference type="SAM" id="Phobius"/>
    </source>
</evidence>
<keyword evidence="1" id="KW-1133">Transmembrane helix</keyword>
<organism evidence="3 4">
    <name type="scientific">Flavobacterium yafengii</name>
    <dbReference type="NCBI Taxonomy" id="3041253"/>
    <lineage>
        <taxon>Bacteria</taxon>
        <taxon>Pseudomonadati</taxon>
        <taxon>Bacteroidota</taxon>
        <taxon>Flavobacteriia</taxon>
        <taxon>Flavobacteriales</taxon>
        <taxon>Flavobacteriaceae</taxon>
        <taxon>Flavobacterium</taxon>
    </lineage>
</organism>
<feature type="transmembrane region" description="Helical" evidence="1">
    <location>
        <begin position="49"/>
        <end position="68"/>
    </location>
</feature>
<gene>
    <name evidence="3" type="ORF">QLS97_11980</name>
</gene>
<accession>A0AAW6TLA6</accession>
<evidence type="ECO:0000313" key="4">
    <source>
        <dbReference type="Proteomes" id="UP001228643"/>
    </source>
</evidence>
<keyword evidence="1" id="KW-0472">Membrane</keyword>
<dbReference type="GO" id="GO:0016020">
    <property type="term" value="C:membrane"/>
    <property type="evidence" value="ECO:0007669"/>
    <property type="project" value="InterPro"/>
</dbReference>
<feature type="transmembrane region" description="Helical" evidence="1">
    <location>
        <begin position="80"/>
        <end position="104"/>
    </location>
</feature>
<reference evidence="3 4" key="1">
    <citation type="submission" date="2023-04" db="EMBL/GenBank/DDBJ databases">
        <title>Two novel species of Flavobacterium.</title>
        <authorList>
            <person name="Liu Q."/>
            <person name="Xin Y.-H."/>
        </authorList>
    </citation>
    <scope>NUCLEOTIDE SEQUENCE [LARGE SCALE GENOMIC DNA]</scope>
    <source>
        <strain evidence="3 4">LB2P87</strain>
    </source>
</reference>
<dbReference type="PANTHER" id="PTHR34220">
    <property type="entry name" value="SENSOR HISTIDINE KINASE YPDA"/>
    <property type="match status" value="1"/>
</dbReference>
<protein>
    <submittedName>
        <fullName evidence="3">Sensor histidine kinase</fullName>
    </submittedName>
</protein>
<dbReference type="RefSeq" id="WP_282716944.1">
    <property type="nucleotide sequence ID" value="NZ_JASCRX010000005.1"/>
</dbReference>
<comment type="caution">
    <text evidence="3">The sequence shown here is derived from an EMBL/GenBank/DDBJ whole genome shotgun (WGS) entry which is preliminary data.</text>
</comment>
<evidence type="ECO:0000259" key="2">
    <source>
        <dbReference type="Pfam" id="PF06580"/>
    </source>
</evidence>
<keyword evidence="4" id="KW-1185">Reference proteome</keyword>
<dbReference type="Proteomes" id="UP001228643">
    <property type="component" value="Unassembled WGS sequence"/>
</dbReference>